<reference evidence="1 2" key="1">
    <citation type="submission" date="2019-05" db="EMBL/GenBank/DDBJ databases">
        <title>Another draft genome of Portunus trituberculatus and its Hox gene families provides insights of decapod evolution.</title>
        <authorList>
            <person name="Jeong J.-H."/>
            <person name="Song I."/>
            <person name="Kim S."/>
            <person name="Choi T."/>
            <person name="Kim D."/>
            <person name="Ryu S."/>
            <person name="Kim W."/>
        </authorList>
    </citation>
    <scope>NUCLEOTIDE SEQUENCE [LARGE SCALE GENOMIC DNA]</scope>
    <source>
        <tissue evidence="1">Muscle</tissue>
    </source>
</reference>
<evidence type="ECO:0000313" key="2">
    <source>
        <dbReference type="Proteomes" id="UP000324222"/>
    </source>
</evidence>
<name>A0A5B7I5U2_PORTR</name>
<organism evidence="1 2">
    <name type="scientific">Portunus trituberculatus</name>
    <name type="common">Swimming crab</name>
    <name type="synonym">Neptunus trituberculatus</name>
    <dbReference type="NCBI Taxonomy" id="210409"/>
    <lineage>
        <taxon>Eukaryota</taxon>
        <taxon>Metazoa</taxon>
        <taxon>Ecdysozoa</taxon>
        <taxon>Arthropoda</taxon>
        <taxon>Crustacea</taxon>
        <taxon>Multicrustacea</taxon>
        <taxon>Malacostraca</taxon>
        <taxon>Eumalacostraca</taxon>
        <taxon>Eucarida</taxon>
        <taxon>Decapoda</taxon>
        <taxon>Pleocyemata</taxon>
        <taxon>Brachyura</taxon>
        <taxon>Eubrachyura</taxon>
        <taxon>Portunoidea</taxon>
        <taxon>Portunidae</taxon>
        <taxon>Portuninae</taxon>
        <taxon>Portunus</taxon>
    </lineage>
</organism>
<dbReference type="Proteomes" id="UP000324222">
    <property type="component" value="Unassembled WGS sequence"/>
</dbReference>
<protein>
    <submittedName>
        <fullName evidence="1">Uncharacterized protein</fullName>
    </submittedName>
</protein>
<sequence length="175" mass="18694">MWSETVAKLMTSTIQHDSGTGGGGGDVTIRPQHCIMGVVHVAALLASQRHVYMHYTTGPPVLPWPLVLLLPGPLYASPIPTVPCSASLYTCLSPSTFFLSHLYLPPFCIPLPASGLQYTSSPLFTSSLSHLPAPHSAHCRRTLHMSSLSPPSPTLPTTIAVCTSPVFPETPQELN</sequence>
<gene>
    <name evidence="1" type="ORF">E2C01_073625</name>
</gene>
<comment type="caution">
    <text evidence="1">The sequence shown here is derived from an EMBL/GenBank/DDBJ whole genome shotgun (WGS) entry which is preliminary data.</text>
</comment>
<dbReference type="EMBL" id="VSRR010050275">
    <property type="protein sequence ID" value="MPC79112.1"/>
    <property type="molecule type" value="Genomic_DNA"/>
</dbReference>
<evidence type="ECO:0000313" key="1">
    <source>
        <dbReference type="EMBL" id="MPC79112.1"/>
    </source>
</evidence>
<accession>A0A5B7I5U2</accession>
<proteinExistence type="predicted"/>
<keyword evidence="2" id="KW-1185">Reference proteome</keyword>
<dbReference type="AlphaFoldDB" id="A0A5B7I5U2"/>